<dbReference type="InterPro" id="IPR000760">
    <property type="entry name" value="Inositol_monophosphatase-like"/>
</dbReference>
<keyword evidence="4" id="KW-1185">Reference proteome</keyword>
<dbReference type="Gene3D" id="3.30.540.10">
    <property type="entry name" value="Fructose-1,6-Bisphosphatase, subunit A, domain 1"/>
    <property type="match status" value="1"/>
</dbReference>
<dbReference type="PANTHER" id="PTHR43028">
    <property type="entry name" value="3'(2'),5'-BISPHOSPHATE NUCLEOTIDASE 1"/>
    <property type="match status" value="1"/>
</dbReference>
<evidence type="ECO:0000313" key="3">
    <source>
        <dbReference type="EMBL" id="KAK0168045.1"/>
    </source>
</evidence>
<evidence type="ECO:0000313" key="4">
    <source>
        <dbReference type="Proteomes" id="UP001168972"/>
    </source>
</evidence>
<feature type="binding site" evidence="2">
    <location>
        <position position="160"/>
    </location>
    <ligand>
        <name>Mg(2+)</name>
        <dbReference type="ChEBI" id="CHEBI:18420"/>
        <label>1</label>
        <note>catalytic</note>
    </ligand>
</feature>
<comment type="caution">
    <text evidence="3">The sequence shown here is derived from an EMBL/GenBank/DDBJ whole genome shotgun (WGS) entry which is preliminary data.</text>
</comment>
<dbReference type="AlphaFoldDB" id="A0AA39FEE8"/>
<comment type="similarity">
    <text evidence="1">Belongs to the inositol monophosphatase superfamily.</text>
</comment>
<reference evidence="3" key="2">
    <citation type="submission" date="2023-03" db="EMBL/GenBank/DDBJ databases">
        <authorList>
            <person name="Inwood S.N."/>
            <person name="Skelly J.G."/>
            <person name="Guhlin J."/>
            <person name="Harrop T.W.R."/>
            <person name="Goldson S.G."/>
            <person name="Dearden P.K."/>
        </authorList>
    </citation>
    <scope>NUCLEOTIDE SEQUENCE</scope>
    <source>
        <strain evidence="3">Lincoln</strain>
        <tissue evidence="3">Whole body</tissue>
    </source>
</reference>
<dbReference type="Gene3D" id="3.40.190.80">
    <property type="match status" value="1"/>
</dbReference>
<reference evidence="3" key="1">
    <citation type="journal article" date="2023" name="bioRxiv">
        <title>Scaffold-level genome assemblies of two parasitoid biocontrol wasps reveal the parthenogenesis mechanism and an associated novel virus.</title>
        <authorList>
            <person name="Inwood S."/>
            <person name="Skelly J."/>
            <person name="Guhlin J."/>
            <person name="Harrop T."/>
            <person name="Goldson S."/>
            <person name="Dearden P."/>
        </authorList>
    </citation>
    <scope>NUCLEOTIDE SEQUENCE</scope>
    <source>
        <strain evidence="3">Lincoln</strain>
        <tissue evidence="3">Whole body</tissue>
    </source>
</reference>
<evidence type="ECO:0008006" key="5">
    <source>
        <dbReference type="Google" id="ProtNLM"/>
    </source>
</evidence>
<protein>
    <recommendedName>
        <fullName evidence="5">Inositol polyphosphate 1-phosphatase</fullName>
    </recommendedName>
</protein>
<dbReference type="GO" id="GO:0046872">
    <property type="term" value="F:metal ion binding"/>
    <property type="evidence" value="ECO:0007669"/>
    <property type="project" value="UniProtKB-KW"/>
</dbReference>
<dbReference type="EMBL" id="JAQQBR010001831">
    <property type="protein sequence ID" value="KAK0168045.1"/>
    <property type="molecule type" value="Genomic_DNA"/>
</dbReference>
<feature type="binding site" evidence="2">
    <location>
        <position position="162"/>
    </location>
    <ligand>
        <name>Mg(2+)</name>
        <dbReference type="ChEBI" id="CHEBI:18420"/>
        <label>1</label>
        <note>catalytic</note>
    </ligand>
</feature>
<feature type="binding site" evidence="2">
    <location>
        <position position="82"/>
    </location>
    <ligand>
        <name>Mg(2+)</name>
        <dbReference type="ChEBI" id="CHEBI:18420"/>
        <label>1</label>
        <note>catalytic</note>
    </ligand>
</feature>
<dbReference type="Gene3D" id="4.10.460.10">
    <property type="entry name" value="Inositol Polyphosphate 1-phosphatase, domain 1"/>
    <property type="match status" value="1"/>
</dbReference>
<proteinExistence type="inferred from homology"/>
<evidence type="ECO:0000256" key="1">
    <source>
        <dbReference type="ARBA" id="ARBA00009759"/>
    </source>
</evidence>
<organism evidence="3 4">
    <name type="scientific">Microctonus hyperodae</name>
    <name type="common">Parasitoid wasp</name>
    <dbReference type="NCBI Taxonomy" id="165561"/>
    <lineage>
        <taxon>Eukaryota</taxon>
        <taxon>Metazoa</taxon>
        <taxon>Ecdysozoa</taxon>
        <taxon>Arthropoda</taxon>
        <taxon>Hexapoda</taxon>
        <taxon>Insecta</taxon>
        <taxon>Pterygota</taxon>
        <taxon>Neoptera</taxon>
        <taxon>Endopterygota</taxon>
        <taxon>Hymenoptera</taxon>
        <taxon>Apocrita</taxon>
        <taxon>Ichneumonoidea</taxon>
        <taxon>Braconidae</taxon>
        <taxon>Euphorinae</taxon>
        <taxon>Microctonus</taxon>
    </lineage>
</organism>
<dbReference type="InterPro" id="IPR044897">
    <property type="entry name" value="INPP1_dom_1"/>
</dbReference>
<dbReference type="GO" id="GO:0046854">
    <property type="term" value="P:phosphatidylinositol phosphate biosynthetic process"/>
    <property type="evidence" value="ECO:0007669"/>
    <property type="project" value="InterPro"/>
</dbReference>
<dbReference type="GO" id="GO:0004441">
    <property type="term" value="F:inositol-1,4-bisphosphate 1-phosphatase activity"/>
    <property type="evidence" value="ECO:0007669"/>
    <property type="project" value="TreeGrafter"/>
</dbReference>
<accession>A0AA39FEE8</accession>
<keyword evidence="2" id="KW-0479">Metal-binding</keyword>
<dbReference type="Pfam" id="PF00459">
    <property type="entry name" value="Inositol_P"/>
    <property type="match status" value="1"/>
</dbReference>
<dbReference type="SUPFAM" id="SSF56655">
    <property type="entry name" value="Carbohydrate phosphatase"/>
    <property type="match status" value="1"/>
</dbReference>
<sequence>MTEGIKLLKVLLRASEKAGNIARVCRQNQTLFKLLIQEKKDDEKNPRFFQDFKTLADVLIQECIRHEIKQEFPELAKMVRGEETNVFSNTLGKTVVVEVRPSCAETTELLSVVLDNDVETAQLLAIEIHREVTLAEVPIDGTLDDCDFDIDINDLGIWIDPIDATADYINGKTLVDEATGLHLSGLRCVTVLIGAYSRSSGHALLGVVNQPFYLNNNSQWRGHCYWGFSNGEKCQCSFVKPNCMNKVAIVSRVEDENVREKLEQNGYNLIAVAGAGYKILSIAIGLADVYILSKPTTFRWDTCGPQALLRSLGGGIIDFAKFVNNKNSNDLDIKYYEHETSFANRGGLIAYRDLTSLEDLRKSLVIHTKL</sequence>
<comment type="cofactor">
    <cofactor evidence="2">
        <name>Mg(2+)</name>
        <dbReference type="ChEBI" id="CHEBI:18420"/>
    </cofactor>
</comment>
<dbReference type="PANTHER" id="PTHR43028:SF3">
    <property type="entry name" value="INOSITOL POLYPHOSPHATE 1-PHOSPHATASE"/>
    <property type="match status" value="1"/>
</dbReference>
<name>A0AA39FEE8_MICHY</name>
<dbReference type="InterPro" id="IPR020550">
    <property type="entry name" value="Inositol_monophosphatase_CS"/>
</dbReference>
<gene>
    <name evidence="3" type="ORF">PV327_001885</name>
</gene>
<dbReference type="Proteomes" id="UP001168972">
    <property type="component" value="Unassembled WGS sequence"/>
</dbReference>
<dbReference type="PROSITE" id="PS00630">
    <property type="entry name" value="IMP_2"/>
    <property type="match status" value="1"/>
</dbReference>
<dbReference type="InterPro" id="IPR050725">
    <property type="entry name" value="CysQ/Inositol_MonoPase"/>
</dbReference>
<keyword evidence="2" id="KW-0460">Magnesium</keyword>
<feature type="binding site" evidence="2">
    <location>
        <position position="163"/>
    </location>
    <ligand>
        <name>Mg(2+)</name>
        <dbReference type="ChEBI" id="CHEBI:18420"/>
        <label>1</label>
        <note>catalytic</note>
    </ligand>
</feature>
<feature type="binding site" evidence="2">
    <location>
        <position position="301"/>
    </location>
    <ligand>
        <name>Mg(2+)</name>
        <dbReference type="ChEBI" id="CHEBI:18420"/>
        <label>1</label>
        <note>catalytic</note>
    </ligand>
</feature>
<evidence type="ECO:0000256" key="2">
    <source>
        <dbReference type="PIRSR" id="PIRSR600760-2"/>
    </source>
</evidence>